<proteinExistence type="predicted"/>
<dbReference type="Proteomes" id="UP000053989">
    <property type="component" value="Unassembled WGS sequence"/>
</dbReference>
<dbReference type="InParanoid" id="A0A0C2ZDD8"/>
<protein>
    <submittedName>
        <fullName evidence="1">Uncharacterized protein</fullName>
    </submittedName>
</protein>
<gene>
    <name evidence="1" type="ORF">SCLCIDRAFT_982633</name>
</gene>
<sequence>MDQATKTVRGESLETLANILVQKMGICADGSRTWVFENLGVREIVPETELLLKTLGNGVRLVESVKTRCVGLISGKQLLAEIGAGYCNSAREVLYSS</sequence>
<reference evidence="2" key="2">
    <citation type="submission" date="2015-01" db="EMBL/GenBank/DDBJ databases">
        <title>Evolutionary Origins and Diversification of the Mycorrhizal Mutualists.</title>
        <authorList>
            <consortium name="DOE Joint Genome Institute"/>
            <consortium name="Mycorrhizal Genomics Consortium"/>
            <person name="Kohler A."/>
            <person name="Kuo A."/>
            <person name="Nagy L.G."/>
            <person name="Floudas D."/>
            <person name="Copeland A."/>
            <person name="Barry K.W."/>
            <person name="Cichocki N."/>
            <person name="Veneault-Fourrey C."/>
            <person name="LaButti K."/>
            <person name="Lindquist E.A."/>
            <person name="Lipzen A."/>
            <person name="Lundell T."/>
            <person name="Morin E."/>
            <person name="Murat C."/>
            <person name="Riley R."/>
            <person name="Ohm R."/>
            <person name="Sun H."/>
            <person name="Tunlid A."/>
            <person name="Henrissat B."/>
            <person name="Grigoriev I.V."/>
            <person name="Hibbett D.S."/>
            <person name="Martin F."/>
        </authorList>
    </citation>
    <scope>NUCLEOTIDE SEQUENCE [LARGE SCALE GENOMIC DNA]</scope>
    <source>
        <strain evidence="2">Foug A</strain>
    </source>
</reference>
<dbReference type="EMBL" id="KN822069">
    <property type="protein sequence ID" value="KIM59813.1"/>
    <property type="molecule type" value="Genomic_DNA"/>
</dbReference>
<evidence type="ECO:0000313" key="1">
    <source>
        <dbReference type="EMBL" id="KIM59813.1"/>
    </source>
</evidence>
<accession>A0A0C2ZDD8</accession>
<evidence type="ECO:0000313" key="2">
    <source>
        <dbReference type="Proteomes" id="UP000053989"/>
    </source>
</evidence>
<organism evidence="1 2">
    <name type="scientific">Scleroderma citrinum Foug A</name>
    <dbReference type="NCBI Taxonomy" id="1036808"/>
    <lineage>
        <taxon>Eukaryota</taxon>
        <taxon>Fungi</taxon>
        <taxon>Dikarya</taxon>
        <taxon>Basidiomycota</taxon>
        <taxon>Agaricomycotina</taxon>
        <taxon>Agaricomycetes</taxon>
        <taxon>Agaricomycetidae</taxon>
        <taxon>Boletales</taxon>
        <taxon>Sclerodermatineae</taxon>
        <taxon>Sclerodermataceae</taxon>
        <taxon>Scleroderma</taxon>
    </lineage>
</organism>
<reference evidence="1 2" key="1">
    <citation type="submission" date="2014-04" db="EMBL/GenBank/DDBJ databases">
        <authorList>
            <consortium name="DOE Joint Genome Institute"/>
            <person name="Kuo A."/>
            <person name="Kohler A."/>
            <person name="Nagy L.G."/>
            <person name="Floudas D."/>
            <person name="Copeland A."/>
            <person name="Barry K.W."/>
            <person name="Cichocki N."/>
            <person name="Veneault-Fourrey C."/>
            <person name="LaButti K."/>
            <person name="Lindquist E.A."/>
            <person name="Lipzen A."/>
            <person name="Lundell T."/>
            <person name="Morin E."/>
            <person name="Murat C."/>
            <person name="Sun H."/>
            <person name="Tunlid A."/>
            <person name="Henrissat B."/>
            <person name="Grigoriev I.V."/>
            <person name="Hibbett D.S."/>
            <person name="Martin F."/>
            <person name="Nordberg H.P."/>
            <person name="Cantor M.N."/>
            <person name="Hua S.X."/>
        </authorList>
    </citation>
    <scope>NUCLEOTIDE SEQUENCE [LARGE SCALE GENOMIC DNA]</scope>
    <source>
        <strain evidence="1 2">Foug A</strain>
    </source>
</reference>
<dbReference type="AlphaFoldDB" id="A0A0C2ZDD8"/>
<keyword evidence="2" id="KW-1185">Reference proteome</keyword>
<dbReference type="HOGENOM" id="CLU_2347960_0_0_1"/>
<name>A0A0C2ZDD8_9AGAM</name>